<dbReference type="InterPro" id="IPR020449">
    <property type="entry name" value="Tscrpt_reg_AraC-type_HTH"/>
</dbReference>
<evidence type="ECO:0000313" key="5">
    <source>
        <dbReference type="EMBL" id="HJC63773.1"/>
    </source>
</evidence>
<dbReference type="InterPro" id="IPR018062">
    <property type="entry name" value="HTH_AraC-typ_CS"/>
</dbReference>
<dbReference type="PROSITE" id="PS00041">
    <property type="entry name" value="HTH_ARAC_FAMILY_1"/>
    <property type="match status" value="1"/>
</dbReference>
<keyword evidence="1" id="KW-0805">Transcription regulation</keyword>
<dbReference type="SMART" id="SM00342">
    <property type="entry name" value="HTH_ARAC"/>
    <property type="match status" value="1"/>
</dbReference>
<dbReference type="SUPFAM" id="SSF46689">
    <property type="entry name" value="Homeodomain-like"/>
    <property type="match status" value="2"/>
</dbReference>
<dbReference type="EMBL" id="DWVZ01000124">
    <property type="protein sequence ID" value="HJC63773.1"/>
    <property type="molecule type" value="Genomic_DNA"/>
</dbReference>
<dbReference type="InterPro" id="IPR018060">
    <property type="entry name" value="HTH_AraC"/>
</dbReference>
<dbReference type="Pfam" id="PF02311">
    <property type="entry name" value="AraC_binding"/>
    <property type="match status" value="1"/>
</dbReference>
<gene>
    <name evidence="5" type="ORF">H9753_09180</name>
</gene>
<dbReference type="SUPFAM" id="SSF51182">
    <property type="entry name" value="RmlC-like cupins"/>
    <property type="match status" value="1"/>
</dbReference>
<dbReference type="Gene3D" id="2.60.120.10">
    <property type="entry name" value="Jelly Rolls"/>
    <property type="match status" value="1"/>
</dbReference>
<reference evidence="5" key="2">
    <citation type="submission" date="2021-04" db="EMBL/GenBank/DDBJ databases">
        <authorList>
            <person name="Gilroy R."/>
        </authorList>
    </citation>
    <scope>NUCLEOTIDE SEQUENCE</scope>
    <source>
        <strain evidence="5">ChiBcec2-3848</strain>
    </source>
</reference>
<dbReference type="Proteomes" id="UP000823886">
    <property type="component" value="Unassembled WGS sequence"/>
</dbReference>
<keyword evidence="2" id="KW-0238">DNA-binding</keyword>
<dbReference type="GO" id="GO:0043565">
    <property type="term" value="F:sequence-specific DNA binding"/>
    <property type="evidence" value="ECO:0007669"/>
    <property type="project" value="InterPro"/>
</dbReference>
<dbReference type="PANTHER" id="PTHR43280:SF28">
    <property type="entry name" value="HTH-TYPE TRANSCRIPTIONAL ACTIVATOR RHAS"/>
    <property type="match status" value="1"/>
</dbReference>
<dbReference type="GO" id="GO:0003700">
    <property type="term" value="F:DNA-binding transcription factor activity"/>
    <property type="evidence" value="ECO:0007669"/>
    <property type="project" value="InterPro"/>
</dbReference>
<evidence type="ECO:0000256" key="1">
    <source>
        <dbReference type="ARBA" id="ARBA00023015"/>
    </source>
</evidence>
<dbReference type="Gene3D" id="1.10.10.60">
    <property type="entry name" value="Homeodomain-like"/>
    <property type="match status" value="2"/>
</dbReference>
<name>A0A9D2PP06_9FIRM</name>
<reference evidence="5" key="1">
    <citation type="journal article" date="2021" name="PeerJ">
        <title>Extensive microbial diversity within the chicken gut microbiome revealed by metagenomics and culture.</title>
        <authorList>
            <person name="Gilroy R."/>
            <person name="Ravi A."/>
            <person name="Getino M."/>
            <person name="Pursley I."/>
            <person name="Horton D.L."/>
            <person name="Alikhan N.F."/>
            <person name="Baker D."/>
            <person name="Gharbi K."/>
            <person name="Hall N."/>
            <person name="Watson M."/>
            <person name="Adriaenssens E.M."/>
            <person name="Foster-Nyarko E."/>
            <person name="Jarju S."/>
            <person name="Secka A."/>
            <person name="Antonio M."/>
            <person name="Oren A."/>
            <person name="Chaudhuri R.R."/>
            <person name="La Ragione R."/>
            <person name="Hildebrand F."/>
            <person name="Pallen M.J."/>
        </authorList>
    </citation>
    <scope>NUCLEOTIDE SEQUENCE</scope>
    <source>
        <strain evidence="5">ChiBcec2-3848</strain>
    </source>
</reference>
<dbReference type="PRINTS" id="PR00032">
    <property type="entry name" value="HTHARAC"/>
</dbReference>
<dbReference type="Pfam" id="PF12833">
    <property type="entry name" value="HTH_18"/>
    <property type="match status" value="1"/>
</dbReference>
<dbReference type="InterPro" id="IPR009057">
    <property type="entry name" value="Homeodomain-like_sf"/>
</dbReference>
<dbReference type="AlphaFoldDB" id="A0A9D2PP06"/>
<dbReference type="CDD" id="cd02208">
    <property type="entry name" value="cupin_RmlC-like"/>
    <property type="match status" value="1"/>
</dbReference>
<protein>
    <submittedName>
        <fullName evidence="5">AraC family transcriptional regulator</fullName>
    </submittedName>
</protein>
<evidence type="ECO:0000256" key="3">
    <source>
        <dbReference type="ARBA" id="ARBA00023163"/>
    </source>
</evidence>
<dbReference type="PANTHER" id="PTHR43280">
    <property type="entry name" value="ARAC-FAMILY TRANSCRIPTIONAL REGULATOR"/>
    <property type="match status" value="1"/>
</dbReference>
<evidence type="ECO:0000256" key="2">
    <source>
        <dbReference type="ARBA" id="ARBA00023125"/>
    </source>
</evidence>
<dbReference type="InterPro" id="IPR003313">
    <property type="entry name" value="AraC-bd"/>
</dbReference>
<feature type="domain" description="HTH araC/xylS-type" evidence="4">
    <location>
        <begin position="202"/>
        <end position="300"/>
    </location>
</feature>
<accession>A0A9D2PP06</accession>
<sequence>MGYKAVITNKYLMEEIEYQDKAFPIFLCEDYFDEYLNGEVEYHWHNDFEFGIVLKGEVKYFIHQGAADQECEILKVGDGVFVNSKSLHRMVQTEPGSVLFNFVLPSDFFVFLPLGEVHQKSVLPVIQSPAAGLFLKKEEEEHQPLLECIAKMHGLSRENPGYELQCIELICRLWRKLLKLIASMKELPSISRAERLQEQRLRTMLSYIHAHYSENLSIDSLIQAANISRSECFRCFRAVIGKTPSEYLCQYRLSQAAYFLTYTDRTLSDICYSCGFKNMSYFGKLFRESWGMSPGQYRKTGGRAEETTIWQESMCVAGE</sequence>
<evidence type="ECO:0000259" key="4">
    <source>
        <dbReference type="PROSITE" id="PS01124"/>
    </source>
</evidence>
<dbReference type="PROSITE" id="PS01124">
    <property type="entry name" value="HTH_ARAC_FAMILY_2"/>
    <property type="match status" value="1"/>
</dbReference>
<comment type="caution">
    <text evidence="5">The sequence shown here is derived from an EMBL/GenBank/DDBJ whole genome shotgun (WGS) entry which is preliminary data.</text>
</comment>
<proteinExistence type="predicted"/>
<dbReference type="InterPro" id="IPR014710">
    <property type="entry name" value="RmlC-like_jellyroll"/>
</dbReference>
<keyword evidence="3" id="KW-0804">Transcription</keyword>
<organism evidence="5 6">
    <name type="scientific">Candidatus Blautia merdavium</name>
    <dbReference type="NCBI Taxonomy" id="2838494"/>
    <lineage>
        <taxon>Bacteria</taxon>
        <taxon>Bacillati</taxon>
        <taxon>Bacillota</taxon>
        <taxon>Clostridia</taxon>
        <taxon>Lachnospirales</taxon>
        <taxon>Lachnospiraceae</taxon>
        <taxon>Blautia</taxon>
    </lineage>
</organism>
<evidence type="ECO:0000313" key="6">
    <source>
        <dbReference type="Proteomes" id="UP000823886"/>
    </source>
</evidence>
<dbReference type="InterPro" id="IPR011051">
    <property type="entry name" value="RmlC_Cupin_sf"/>
</dbReference>